<protein>
    <recommendedName>
        <fullName evidence="3">Bacterial EndoU nuclease domain-containing protein</fullName>
    </recommendedName>
</protein>
<dbReference type="Proteomes" id="UP000245624">
    <property type="component" value="Unassembled WGS sequence"/>
</dbReference>
<organism evidence="1 2">
    <name type="scientific">Gracilibacillus dipsosauri</name>
    <dbReference type="NCBI Taxonomy" id="178340"/>
    <lineage>
        <taxon>Bacteria</taxon>
        <taxon>Bacillati</taxon>
        <taxon>Bacillota</taxon>
        <taxon>Bacilli</taxon>
        <taxon>Bacillales</taxon>
        <taxon>Bacillaceae</taxon>
        <taxon>Gracilibacillus</taxon>
    </lineage>
</organism>
<comment type="caution">
    <text evidence="1">The sequence shown here is derived from an EMBL/GenBank/DDBJ whole genome shotgun (WGS) entry which is preliminary data.</text>
</comment>
<dbReference type="OrthoDB" id="2943911at2"/>
<reference evidence="1 2" key="1">
    <citation type="submission" date="2018-05" db="EMBL/GenBank/DDBJ databases">
        <title>Genomic analysis of Gracilibacillus dipsosauri DD1 reveals novel features of a salt-tolerant amylase.</title>
        <authorList>
            <person name="Deutch C.E."/>
            <person name="Yang S."/>
        </authorList>
    </citation>
    <scope>NUCLEOTIDE SEQUENCE [LARGE SCALE GENOMIC DNA]</scope>
    <source>
        <strain evidence="1 2">DD1</strain>
    </source>
</reference>
<evidence type="ECO:0000313" key="1">
    <source>
        <dbReference type="EMBL" id="PWU68791.1"/>
    </source>
</evidence>
<accession>A0A317KZ37</accession>
<dbReference type="EMBL" id="QGTD01000008">
    <property type="protein sequence ID" value="PWU68791.1"/>
    <property type="molecule type" value="Genomic_DNA"/>
</dbReference>
<evidence type="ECO:0000313" key="2">
    <source>
        <dbReference type="Proteomes" id="UP000245624"/>
    </source>
</evidence>
<name>A0A317KZ37_9BACI</name>
<gene>
    <name evidence="1" type="ORF">DLJ74_10240</name>
</gene>
<dbReference type="AlphaFoldDB" id="A0A317KZ37"/>
<dbReference type="RefSeq" id="WP_109984382.1">
    <property type="nucleotide sequence ID" value="NZ_QGTD01000008.1"/>
</dbReference>
<sequence length="229" mass="26238">MKKSFVYLSALTSFMLLLSFLLPTVLLAKEEVKNWVDIVEEDNSITYEENPELFDSLQELDWKNIKSDDEQSLENIDEEIESGSIVRPFFWGLVARLVISGGKYVIKWGSKVFKKAPKSKVTNALKSFKTATYKTGSYTFKLTKTDMKHMLERHHPKYWNGTVKKNQTFYNPNLSVNQVKNIALSIAKQNSKTLRSKGTNSTFQVQGKVNGVKYVLGITRGHIKQLYPK</sequence>
<proteinExistence type="predicted"/>
<keyword evidence="2" id="KW-1185">Reference proteome</keyword>
<evidence type="ECO:0008006" key="3">
    <source>
        <dbReference type="Google" id="ProtNLM"/>
    </source>
</evidence>